<feature type="non-terminal residue" evidence="1">
    <location>
        <position position="1"/>
    </location>
</feature>
<evidence type="ECO:0000313" key="1">
    <source>
        <dbReference type="EMBL" id="RDX75743.1"/>
    </source>
</evidence>
<protein>
    <submittedName>
        <fullName evidence="1">Uncharacterized protein</fullName>
    </submittedName>
</protein>
<dbReference type="Proteomes" id="UP000257109">
    <property type="component" value="Unassembled WGS sequence"/>
</dbReference>
<reference evidence="1" key="1">
    <citation type="submission" date="2018-05" db="EMBL/GenBank/DDBJ databases">
        <title>Draft genome of Mucuna pruriens seed.</title>
        <authorList>
            <person name="Nnadi N.E."/>
            <person name="Vos R."/>
            <person name="Hasami M.H."/>
            <person name="Devisetty U.K."/>
            <person name="Aguiy J.C."/>
        </authorList>
    </citation>
    <scope>NUCLEOTIDE SEQUENCE [LARGE SCALE GENOMIC DNA]</scope>
    <source>
        <strain evidence="1">JCA_2017</strain>
    </source>
</reference>
<name>A0A371FCA8_MUCPR</name>
<accession>A0A371FCA8</accession>
<gene>
    <name evidence="1" type="ORF">CR513_44346</name>
</gene>
<organism evidence="1 2">
    <name type="scientific">Mucuna pruriens</name>
    <name type="common">Velvet bean</name>
    <name type="synonym">Dolichos pruriens</name>
    <dbReference type="NCBI Taxonomy" id="157652"/>
    <lineage>
        <taxon>Eukaryota</taxon>
        <taxon>Viridiplantae</taxon>
        <taxon>Streptophyta</taxon>
        <taxon>Embryophyta</taxon>
        <taxon>Tracheophyta</taxon>
        <taxon>Spermatophyta</taxon>
        <taxon>Magnoliopsida</taxon>
        <taxon>eudicotyledons</taxon>
        <taxon>Gunneridae</taxon>
        <taxon>Pentapetalae</taxon>
        <taxon>rosids</taxon>
        <taxon>fabids</taxon>
        <taxon>Fabales</taxon>
        <taxon>Fabaceae</taxon>
        <taxon>Papilionoideae</taxon>
        <taxon>50 kb inversion clade</taxon>
        <taxon>NPAAA clade</taxon>
        <taxon>indigoferoid/millettioid clade</taxon>
        <taxon>Phaseoleae</taxon>
        <taxon>Mucuna</taxon>
    </lineage>
</organism>
<dbReference type="AlphaFoldDB" id="A0A371FCA8"/>
<dbReference type="EMBL" id="QJKJ01009739">
    <property type="protein sequence ID" value="RDX75743.1"/>
    <property type="molecule type" value="Genomic_DNA"/>
</dbReference>
<proteinExistence type="predicted"/>
<keyword evidence="2" id="KW-1185">Reference proteome</keyword>
<sequence>MENKWKLITLSIDDLEDLVQIVSSTLAQFYTSSRLKVNLEKSIFVSSQSINVDVIVTSDISYEMVSMDLGNIDQVSGLTRILGIRNAHSIRLFLGFQIFMERMKKVDFIQVVDKV</sequence>
<comment type="caution">
    <text evidence="1">The sequence shown here is derived from an EMBL/GenBank/DDBJ whole genome shotgun (WGS) entry which is preliminary data.</text>
</comment>
<evidence type="ECO:0000313" key="2">
    <source>
        <dbReference type="Proteomes" id="UP000257109"/>
    </source>
</evidence>